<feature type="domain" description="RRM" evidence="1">
    <location>
        <begin position="404"/>
        <end position="474"/>
    </location>
</feature>
<proteinExistence type="predicted"/>
<dbReference type="SMART" id="SM00360">
    <property type="entry name" value="RRM"/>
    <property type="match status" value="4"/>
</dbReference>
<dbReference type="Gene3D" id="3.30.70.330">
    <property type="match status" value="4"/>
</dbReference>
<feature type="domain" description="RRM" evidence="1">
    <location>
        <begin position="243"/>
        <end position="313"/>
    </location>
</feature>
<dbReference type="Pfam" id="PF23085">
    <property type="entry name" value="RRM_PARP14_3"/>
    <property type="match status" value="4"/>
</dbReference>
<dbReference type="Proteomes" id="UP000828390">
    <property type="component" value="Unassembled WGS sequence"/>
</dbReference>
<dbReference type="SUPFAM" id="SSF54928">
    <property type="entry name" value="RNA-binding domain, RBD"/>
    <property type="match status" value="2"/>
</dbReference>
<comment type="caution">
    <text evidence="2">The sequence shown here is derived from an EMBL/GenBank/DDBJ whole genome shotgun (WGS) entry which is preliminary data.</text>
</comment>
<reference evidence="2" key="2">
    <citation type="submission" date="2020-11" db="EMBL/GenBank/DDBJ databases">
        <authorList>
            <person name="McCartney M.A."/>
            <person name="Auch B."/>
            <person name="Kono T."/>
            <person name="Mallez S."/>
            <person name="Becker A."/>
            <person name="Gohl D.M."/>
            <person name="Silverstein K.A.T."/>
            <person name="Koren S."/>
            <person name="Bechman K.B."/>
            <person name="Herman A."/>
            <person name="Abrahante J.E."/>
            <person name="Garbe J."/>
        </authorList>
    </citation>
    <scope>NUCLEOTIDE SEQUENCE</scope>
    <source>
        <strain evidence="2">Duluth1</strain>
        <tissue evidence="2">Whole animal</tissue>
    </source>
</reference>
<dbReference type="AlphaFoldDB" id="A0A9D4EWE9"/>
<dbReference type="InterPro" id="IPR035979">
    <property type="entry name" value="RBD_domain_sf"/>
</dbReference>
<sequence>MLTWVKSLLIYNHITTAQDGSIMMDMTLDCHRTCASDAYKTSDIAEKTDILDGTQTEILVEGIPDGVDEEILEMLFSSRKLKTCSVVAVDFDGVERNAVIKFENHEDVKTIMNSRPITIKKKEISVNIFTPKTLCTIIVRGPKDIMKAENEETFEMYFENPKRSGGGEVVDICFQSKQSVFYITFKDEKVAKTVVDKGNHSLFRKQIKVELMKPNRSSRETMALTVSGRDEDFKHIDSISVKTVKVYGISSLSNRESVHLYFESNKQSGDDIERYKVDEYDDDIIYIRCKDESVATSLIENKHIIDGHELNVSLYSSPPPMYPNRLLVKGLNARITFSILDLYLEAKVGLTLVPGTLIYHAEKEDTIMVTVNGDLDISLVEEACESKPLEGSLLRFLPVPISKCVLVSNLSDAMTEDWIALYFANTKRSNGGFVEKVKMIQTMNACVVHFAVVGDVNNVLSKEHVLDGRKLEVKIYFQCIRRAEKDTEQGQFKQPAPFTVKANIQKIKFLRRNSFHKMAVEKQLATLYATIHWPLENAGEDVELFCTLSENIEDCATLAKDWTARAKACFEDFMNTLAVEYVVVDTNILRSVVEKLSEISIANPESVAILIHRDENKIYIVGIQLHVSWLTSSVERIVKDIKYFIENDPSWTKVTISHCRPMEIQMLLESRFPSQMQDKFPEVKVRINTNKNEIDIEGKHFSVNKAMIEMSKIKDAFVRNLCEIPQATSF</sequence>
<reference evidence="2" key="1">
    <citation type="journal article" date="2019" name="bioRxiv">
        <title>The Genome of the Zebra Mussel, Dreissena polymorpha: A Resource for Invasive Species Research.</title>
        <authorList>
            <person name="McCartney M.A."/>
            <person name="Auch B."/>
            <person name="Kono T."/>
            <person name="Mallez S."/>
            <person name="Zhang Y."/>
            <person name="Obille A."/>
            <person name="Becker A."/>
            <person name="Abrahante J.E."/>
            <person name="Garbe J."/>
            <person name="Badalamenti J.P."/>
            <person name="Herman A."/>
            <person name="Mangelson H."/>
            <person name="Liachko I."/>
            <person name="Sullivan S."/>
            <person name="Sone E.D."/>
            <person name="Koren S."/>
            <person name="Silverstein K.A.T."/>
            <person name="Beckman K.B."/>
            <person name="Gohl D.M."/>
        </authorList>
    </citation>
    <scope>NUCLEOTIDE SEQUENCE</scope>
    <source>
        <strain evidence="2">Duluth1</strain>
        <tissue evidence="2">Whole animal</tissue>
    </source>
</reference>
<evidence type="ECO:0000259" key="1">
    <source>
        <dbReference type="SMART" id="SM00360"/>
    </source>
</evidence>
<organism evidence="2 3">
    <name type="scientific">Dreissena polymorpha</name>
    <name type="common">Zebra mussel</name>
    <name type="synonym">Mytilus polymorpha</name>
    <dbReference type="NCBI Taxonomy" id="45954"/>
    <lineage>
        <taxon>Eukaryota</taxon>
        <taxon>Metazoa</taxon>
        <taxon>Spiralia</taxon>
        <taxon>Lophotrochozoa</taxon>
        <taxon>Mollusca</taxon>
        <taxon>Bivalvia</taxon>
        <taxon>Autobranchia</taxon>
        <taxon>Heteroconchia</taxon>
        <taxon>Euheterodonta</taxon>
        <taxon>Imparidentia</taxon>
        <taxon>Neoheterodontei</taxon>
        <taxon>Myida</taxon>
        <taxon>Dreissenoidea</taxon>
        <taxon>Dreissenidae</taxon>
        <taxon>Dreissena</taxon>
    </lineage>
</organism>
<dbReference type="InterPro" id="IPR012677">
    <property type="entry name" value="Nucleotide-bd_a/b_plait_sf"/>
</dbReference>
<dbReference type="InterPro" id="IPR057044">
    <property type="entry name" value="PARP14_KH_1"/>
</dbReference>
<dbReference type="CDD" id="cd12547">
    <property type="entry name" value="RRM1_2_PAR10"/>
    <property type="match status" value="1"/>
</dbReference>
<protein>
    <recommendedName>
        <fullName evidence="1">RRM domain-containing protein</fullName>
    </recommendedName>
</protein>
<accession>A0A9D4EWE9</accession>
<dbReference type="PANTHER" id="PTHR15225">
    <property type="entry name" value="INTERFERON-INDUCED PROTEIN 35/NMI N-MYC/STAT INTERACTING PROTEIN"/>
    <property type="match status" value="1"/>
</dbReference>
<dbReference type="GO" id="GO:0003723">
    <property type="term" value="F:RNA binding"/>
    <property type="evidence" value="ECO:0007669"/>
    <property type="project" value="InterPro"/>
</dbReference>
<gene>
    <name evidence="2" type="ORF">DPMN_163759</name>
</gene>
<keyword evidence="3" id="KW-1185">Reference proteome</keyword>
<dbReference type="InterPro" id="IPR034464">
    <property type="entry name" value="PAR10_RRM1_2"/>
</dbReference>
<dbReference type="EMBL" id="JAIWYP010000008">
    <property type="protein sequence ID" value="KAH3785666.1"/>
    <property type="molecule type" value="Genomic_DNA"/>
</dbReference>
<evidence type="ECO:0000313" key="3">
    <source>
        <dbReference type="Proteomes" id="UP000828390"/>
    </source>
</evidence>
<feature type="domain" description="RRM" evidence="1">
    <location>
        <begin position="136"/>
        <end position="210"/>
    </location>
</feature>
<name>A0A9D4EWE9_DREPO</name>
<evidence type="ECO:0000313" key="2">
    <source>
        <dbReference type="EMBL" id="KAH3785666.1"/>
    </source>
</evidence>
<dbReference type="Pfam" id="PF23084">
    <property type="entry name" value="KH_PARP14_1"/>
    <property type="match status" value="1"/>
</dbReference>
<dbReference type="OrthoDB" id="6161426at2759"/>
<dbReference type="InterPro" id="IPR000504">
    <property type="entry name" value="RRM_dom"/>
</dbReference>
<dbReference type="PANTHER" id="PTHR15225:SF8">
    <property type="entry name" value="RNA-BINDING PROTEIN 43"/>
    <property type="match status" value="1"/>
</dbReference>
<feature type="domain" description="RRM" evidence="1">
    <location>
        <begin position="57"/>
        <end position="127"/>
    </location>
</feature>